<evidence type="ECO:0000313" key="1">
    <source>
        <dbReference type="Proteomes" id="UP000694888"/>
    </source>
</evidence>
<protein>
    <submittedName>
        <fullName evidence="2">Uncharacterized protein LOC101859086</fullName>
    </submittedName>
</protein>
<gene>
    <name evidence="2" type="primary">LOC101859086</name>
</gene>
<dbReference type="Proteomes" id="UP000694888">
    <property type="component" value="Unplaced"/>
</dbReference>
<name>A0ABM0ZVR9_APLCA</name>
<dbReference type="GeneID" id="101859086"/>
<proteinExistence type="predicted"/>
<keyword evidence="1" id="KW-1185">Reference proteome</keyword>
<dbReference type="RefSeq" id="XP_012935547.1">
    <property type="nucleotide sequence ID" value="XM_013080093.2"/>
</dbReference>
<sequence length="243" mass="27090">MATVSFPSPFGSMCSPPVVSADPVYRGRSLKAFFSKPKSAESEGSQITFVDLNDISVKCSTPYRLPRIPPPCDTPCTEEDGDKLDGDERVFGRFGYEDVVRMPELGPSITKALINPHSTLAQRYRQASLAVPRFKNAAITPSYRHTPFINDDVDDLDDEYDPHSLFKSIEITNPTGTPVSRSLSPVKSAKSIHWALGNEKNSLFDATGRSRAQGPFSREFTVRCMAPPNWMRMKWGRSRTMVH</sequence>
<reference evidence="2" key="1">
    <citation type="submission" date="2025-08" db="UniProtKB">
        <authorList>
            <consortium name="RefSeq"/>
        </authorList>
    </citation>
    <scope>IDENTIFICATION</scope>
</reference>
<accession>A0ABM0ZVR9</accession>
<organism evidence="1 2">
    <name type="scientific">Aplysia californica</name>
    <name type="common">California sea hare</name>
    <dbReference type="NCBI Taxonomy" id="6500"/>
    <lineage>
        <taxon>Eukaryota</taxon>
        <taxon>Metazoa</taxon>
        <taxon>Spiralia</taxon>
        <taxon>Lophotrochozoa</taxon>
        <taxon>Mollusca</taxon>
        <taxon>Gastropoda</taxon>
        <taxon>Heterobranchia</taxon>
        <taxon>Euthyneura</taxon>
        <taxon>Tectipleura</taxon>
        <taxon>Aplysiida</taxon>
        <taxon>Aplysioidea</taxon>
        <taxon>Aplysiidae</taxon>
        <taxon>Aplysia</taxon>
    </lineage>
</organism>
<evidence type="ECO:0000313" key="2">
    <source>
        <dbReference type="RefSeq" id="XP_012935547.1"/>
    </source>
</evidence>